<feature type="signal peptide" evidence="2">
    <location>
        <begin position="1"/>
        <end position="20"/>
    </location>
</feature>
<name>A0ABM7SI44_9HELI</name>
<evidence type="ECO:0008006" key="5">
    <source>
        <dbReference type="Google" id="ProtNLM"/>
    </source>
</evidence>
<feature type="compositionally biased region" description="Basic residues" evidence="1">
    <location>
        <begin position="135"/>
        <end position="152"/>
    </location>
</feature>
<dbReference type="Proteomes" id="UP000826146">
    <property type="component" value="Chromosome"/>
</dbReference>
<evidence type="ECO:0000313" key="4">
    <source>
        <dbReference type="Proteomes" id="UP000826146"/>
    </source>
</evidence>
<keyword evidence="4" id="KW-1185">Reference proteome</keyword>
<protein>
    <recommendedName>
        <fullName evidence="5">DUF1104 domain-containing protein</fullName>
    </recommendedName>
</protein>
<dbReference type="InterPro" id="IPR038310">
    <property type="entry name" value="DUF1104_sf"/>
</dbReference>
<gene>
    <name evidence="3" type="ORF">NHP190012_08460</name>
</gene>
<feature type="compositionally biased region" description="Basic and acidic residues" evidence="1">
    <location>
        <begin position="153"/>
        <end position="171"/>
    </location>
</feature>
<dbReference type="EMBL" id="AP024819">
    <property type="protein sequence ID" value="BCZ19204.1"/>
    <property type="molecule type" value="Genomic_DNA"/>
</dbReference>
<feature type="region of interest" description="Disordered" evidence="1">
    <location>
        <begin position="135"/>
        <end position="182"/>
    </location>
</feature>
<reference evidence="3 4" key="1">
    <citation type="submission" date="2021-07" db="EMBL/GenBank/DDBJ databases">
        <title>Novel Helicobacter sp. Isolated from a cat.</title>
        <authorList>
            <person name="Rimbara E."/>
            <person name="Suzuki M."/>
        </authorList>
    </citation>
    <scope>NUCLEOTIDE SEQUENCE [LARGE SCALE GENOMIC DNA]</scope>
    <source>
        <strain evidence="4">NHP19-012</strain>
    </source>
</reference>
<accession>A0ABM7SI44</accession>
<dbReference type="Pfam" id="PF06518">
    <property type="entry name" value="DUF1104"/>
    <property type="match status" value="1"/>
</dbReference>
<dbReference type="Gene3D" id="1.20.120.1430">
    <property type="entry name" value="HP0721 helical bundle"/>
    <property type="match status" value="1"/>
</dbReference>
<organism evidence="3 4">
    <name type="scientific">Helicobacter gastrofelis</name>
    <dbReference type="NCBI Taxonomy" id="2849642"/>
    <lineage>
        <taxon>Bacteria</taxon>
        <taxon>Pseudomonadati</taxon>
        <taxon>Campylobacterota</taxon>
        <taxon>Epsilonproteobacteria</taxon>
        <taxon>Campylobacterales</taxon>
        <taxon>Helicobacteraceae</taxon>
        <taxon>Helicobacter</taxon>
    </lineage>
</organism>
<keyword evidence="2" id="KW-0732">Signal</keyword>
<sequence>MRQFAKIFVMGLLALGVAHAAEDFSKLSNKDFIKKAGTMHDAEDVIHYKIEVAKRVKAMKSAKAKAEFKYQVRKTAKANFAKMGAEDFSKLREEVAEELDKMKKEHKPQEMKAMGLAGVEVCKGEDHKMWCHPKHAKKGEHHKGEHHAHKKEHKGEHEEHEEHGSKAEHAHPASAKPAATHE</sequence>
<proteinExistence type="predicted"/>
<evidence type="ECO:0000256" key="2">
    <source>
        <dbReference type="SAM" id="SignalP"/>
    </source>
</evidence>
<evidence type="ECO:0000256" key="1">
    <source>
        <dbReference type="SAM" id="MobiDB-lite"/>
    </source>
</evidence>
<dbReference type="InterPro" id="IPR009488">
    <property type="entry name" value="DUF1104"/>
</dbReference>
<evidence type="ECO:0000313" key="3">
    <source>
        <dbReference type="EMBL" id="BCZ19204.1"/>
    </source>
</evidence>
<feature type="chain" id="PRO_5046771008" description="DUF1104 domain-containing protein" evidence="2">
    <location>
        <begin position="21"/>
        <end position="182"/>
    </location>
</feature>